<dbReference type="Pfam" id="PF00072">
    <property type="entry name" value="Response_reg"/>
    <property type="match status" value="1"/>
</dbReference>
<dbReference type="Gene3D" id="3.40.50.2300">
    <property type="match status" value="1"/>
</dbReference>
<dbReference type="PANTHER" id="PTHR48111:SF21">
    <property type="entry name" value="DNA-BINDING DUAL MASTER TRANSCRIPTIONAL REGULATOR RPAA"/>
    <property type="match status" value="1"/>
</dbReference>
<evidence type="ECO:0000256" key="5">
    <source>
        <dbReference type="ARBA" id="ARBA00023125"/>
    </source>
</evidence>
<dbReference type="eggNOG" id="COG0745">
    <property type="taxonomic scope" value="Bacteria"/>
</dbReference>
<feature type="domain" description="Response regulatory" evidence="10">
    <location>
        <begin position="6"/>
        <end position="120"/>
    </location>
</feature>
<dbReference type="RefSeq" id="WP_006861500.1">
    <property type="nucleotide sequence ID" value="NZ_ACCL02000006.1"/>
</dbReference>
<evidence type="ECO:0000256" key="8">
    <source>
        <dbReference type="PROSITE-ProRule" id="PRU00169"/>
    </source>
</evidence>
<dbReference type="SMART" id="SM00862">
    <property type="entry name" value="Trans_reg_C"/>
    <property type="match status" value="1"/>
</dbReference>
<dbReference type="InterPro" id="IPR036388">
    <property type="entry name" value="WH-like_DNA-bd_sf"/>
</dbReference>
<dbReference type="PROSITE" id="PS51755">
    <property type="entry name" value="OMPR_PHOB"/>
    <property type="match status" value="1"/>
</dbReference>
<evidence type="ECO:0000259" key="10">
    <source>
        <dbReference type="PROSITE" id="PS50110"/>
    </source>
</evidence>
<dbReference type="SMART" id="SM00448">
    <property type="entry name" value="REC"/>
    <property type="match status" value="1"/>
</dbReference>
<dbReference type="EMBL" id="ACCL02000006">
    <property type="protein sequence ID" value="EET61531.1"/>
    <property type="molecule type" value="Genomic_DNA"/>
</dbReference>
<reference evidence="12" key="1">
    <citation type="submission" date="2009-07" db="EMBL/GenBank/DDBJ databases">
        <authorList>
            <person name="Weinstock G."/>
            <person name="Sodergren E."/>
            <person name="Clifton S."/>
            <person name="Fulton L."/>
            <person name="Fulton B."/>
            <person name="Courtney L."/>
            <person name="Fronick C."/>
            <person name="Harrison M."/>
            <person name="Strong C."/>
            <person name="Farmer C."/>
            <person name="Delahaunty K."/>
            <person name="Markovic C."/>
            <person name="Hall O."/>
            <person name="Minx P."/>
            <person name="Tomlinson C."/>
            <person name="Mitreva M."/>
            <person name="Nelson J."/>
            <person name="Hou S."/>
            <person name="Wollam A."/>
            <person name="Pepin K.H."/>
            <person name="Johnson M."/>
            <person name="Bhonagiri V."/>
            <person name="Nash W.E."/>
            <person name="Warren W."/>
            <person name="Chinwalla A."/>
            <person name="Mardis E.R."/>
            <person name="Wilson R.K."/>
        </authorList>
    </citation>
    <scope>NUCLEOTIDE SEQUENCE [LARGE SCALE GENOMIC DNA]</scope>
    <source>
        <strain evidence="12">DSM 14469</strain>
    </source>
</reference>
<evidence type="ECO:0000313" key="13">
    <source>
        <dbReference type="Proteomes" id="UP000005561"/>
    </source>
</evidence>
<dbReference type="InterPro" id="IPR039420">
    <property type="entry name" value="WalR-like"/>
</dbReference>
<dbReference type="SUPFAM" id="SSF52172">
    <property type="entry name" value="CheY-like"/>
    <property type="match status" value="1"/>
</dbReference>
<dbReference type="OrthoDB" id="9790442at2"/>
<keyword evidence="4" id="KW-0805">Transcription regulation</keyword>
<organism evidence="12 13">
    <name type="scientific">Marvinbryantia formatexigens DSM 14469</name>
    <dbReference type="NCBI Taxonomy" id="478749"/>
    <lineage>
        <taxon>Bacteria</taxon>
        <taxon>Bacillati</taxon>
        <taxon>Bacillota</taxon>
        <taxon>Clostridia</taxon>
        <taxon>Lachnospirales</taxon>
        <taxon>Lachnospiraceae</taxon>
        <taxon>Marvinbryantia</taxon>
    </lineage>
</organism>
<keyword evidence="3" id="KW-0902">Two-component regulatory system</keyword>
<dbReference type="SUPFAM" id="SSF46894">
    <property type="entry name" value="C-terminal effector domain of the bipartite response regulators"/>
    <property type="match status" value="1"/>
</dbReference>
<dbReference type="GO" id="GO:0000156">
    <property type="term" value="F:phosphorelay response regulator activity"/>
    <property type="evidence" value="ECO:0007669"/>
    <property type="project" value="TreeGrafter"/>
</dbReference>
<dbReference type="InterPro" id="IPR001867">
    <property type="entry name" value="OmpR/PhoB-type_DNA-bd"/>
</dbReference>
<keyword evidence="13" id="KW-1185">Reference proteome</keyword>
<protein>
    <recommendedName>
        <fullName evidence="1">Stage 0 sporulation protein A homolog</fullName>
    </recommendedName>
</protein>
<dbReference type="PANTHER" id="PTHR48111">
    <property type="entry name" value="REGULATOR OF RPOS"/>
    <property type="match status" value="1"/>
</dbReference>
<dbReference type="InterPro" id="IPR011006">
    <property type="entry name" value="CheY-like_superfamily"/>
</dbReference>
<comment type="caution">
    <text evidence="12">The sequence shown here is derived from an EMBL/GenBank/DDBJ whole genome shotgun (WGS) entry which is preliminary data.</text>
</comment>
<evidence type="ECO:0000256" key="1">
    <source>
        <dbReference type="ARBA" id="ARBA00018672"/>
    </source>
</evidence>
<feature type="DNA-binding region" description="OmpR/PhoB-type" evidence="9">
    <location>
        <begin position="136"/>
        <end position="233"/>
    </location>
</feature>
<dbReference type="STRING" id="168384.SAMN05660368_01633"/>
<dbReference type="InterPro" id="IPR016032">
    <property type="entry name" value="Sig_transdc_resp-reg_C-effctor"/>
</dbReference>
<gene>
    <name evidence="12" type="ORF">BRYFOR_06706</name>
</gene>
<comment type="function">
    <text evidence="7">May play the central regulatory role in sporulation. It may be an element of the effector pathway responsible for the activation of sporulation genes in response to nutritional stress. Spo0A may act in concert with spo0H (a sigma factor) to control the expression of some genes that are critical to the sporulation process.</text>
</comment>
<dbReference type="AlphaFoldDB" id="C6LD48"/>
<dbReference type="PROSITE" id="PS50110">
    <property type="entry name" value="RESPONSE_REGULATORY"/>
    <property type="match status" value="1"/>
</dbReference>
<dbReference type="GO" id="GO:0006355">
    <property type="term" value="P:regulation of DNA-templated transcription"/>
    <property type="evidence" value="ECO:0007669"/>
    <property type="project" value="InterPro"/>
</dbReference>
<keyword evidence="5 9" id="KW-0238">DNA-binding</keyword>
<accession>C6LD48</accession>
<feature type="modified residue" description="4-aspartylphosphate" evidence="8">
    <location>
        <position position="55"/>
    </location>
</feature>
<proteinExistence type="predicted"/>
<keyword evidence="2 8" id="KW-0597">Phosphoprotein</keyword>
<dbReference type="GO" id="GO:0000976">
    <property type="term" value="F:transcription cis-regulatory region binding"/>
    <property type="evidence" value="ECO:0007669"/>
    <property type="project" value="TreeGrafter"/>
</dbReference>
<dbReference type="CDD" id="cd00383">
    <property type="entry name" value="trans_reg_C"/>
    <property type="match status" value="1"/>
</dbReference>
<dbReference type="FunFam" id="1.10.10.10:FF:000018">
    <property type="entry name" value="DNA-binding response regulator ResD"/>
    <property type="match status" value="1"/>
</dbReference>
<evidence type="ECO:0000259" key="11">
    <source>
        <dbReference type="PROSITE" id="PS51755"/>
    </source>
</evidence>
<evidence type="ECO:0000256" key="3">
    <source>
        <dbReference type="ARBA" id="ARBA00023012"/>
    </source>
</evidence>
<name>C6LD48_9FIRM</name>
<dbReference type="InterPro" id="IPR001789">
    <property type="entry name" value="Sig_transdc_resp-reg_receiver"/>
</dbReference>
<evidence type="ECO:0000313" key="12">
    <source>
        <dbReference type="EMBL" id="EET61531.1"/>
    </source>
</evidence>
<dbReference type="Gene3D" id="1.10.10.10">
    <property type="entry name" value="Winged helix-like DNA-binding domain superfamily/Winged helix DNA-binding domain"/>
    <property type="match status" value="1"/>
</dbReference>
<evidence type="ECO:0000256" key="7">
    <source>
        <dbReference type="ARBA" id="ARBA00024867"/>
    </source>
</evidence>
<evidence type="ECO:0000256" key="9">
    <source>
        <dbReference type="PROSITE-ProRule" id="PRU01091"/>
    </source>
</evidence>
<dbReference type="GO" id="GO:0005829">
    <property type="term" value="C:cytosol"/>
    <property type="evidence" value="ECO:0007669"/>
    <property type="project" value="TreeGrafter"/>
</dbReference>
<keyword evidence="6" id="KW-0804">Transcription</keyword>
<evidence type="ECO:0000256" key="6">
    <source>
        <dbReference type="ARBA" id="ARBA00023163"/>
    </source>
</evidence>
<dbReference type="GO" id="GO:0032993">
    <property type="term" value="C:protein-DNA complex"/>
    <property type="evidence" value="ECO:0007669"/>
    <property type="project" value="TreeGrafter"/>
</dbReference>
<evidence type="ECO:0000256" key="2">
    <source>
        <dbReference type="ARBA" id="ARBA00022553"/>
    </source>
</evidence>
<feature type="domain" description="OmpR/PhoB-type" evidence="11">
    <location>
        <begin position="136"/>
        <end position="233"/>
    </location>
</feature>
<dbReference type="Proteomes" id="UP000005561">
    <property type="component" value="Unassembled WGS sequence"/>
</dbReference>
<sequence length="238" mass="27203">MNNPQRILLVEHDVQTARTLRDALKKRFPEVQVAFDSATAARELIIQPVDFIVLDKDTVPRIDYVDLLRELRPKGCTPVLILSGSRDAEEKICALNAGADDFLEKPPDTRELIARILAIWRRTMTPPPSAARQTPPKCVEYPQLSISLSNYTVTCDGEAVDMPPKELELLYFLASSPNQVFTREQLLDHIWGYDYIGDARTIDVHIKRIREKIKDHETWSLDTVWGVGYKFRTAEELT</sequence>
<dbReference type="Pfam" id="PF00486">
    <property type="entry name" value="Trans_reg_C"/>
    <property type="match status" value="1"/>
</dbReference>
<evidence type="ECO:0000256" key="4">
    <source>
        <dbReference type="ARBA" id="ARBA00023015"/>
    </source>
</evidence>